<sequence>MSLINHYRKFLIGKLDLDLNIVKCENNKIYTQDGRVVRDYLSQYGALPFGHNPDFCANAVIEHLQSKAPVFTQPVFQKATEEFAQELVEVLGGWANHVTFTNSGAETVEVGFKLARIKTGRKKILSVDRSFHGKTYSALLATNSRRHNIEHLRNDDKNFDKITLNDFAALERELESQQYAAFIVEPIQGEGGMHVADVAWLARARELCSKNRTVLIFDEIQTGLGRSGGICVAQDIGITPDILLLAKSLSGGLIPTGAAVYSSSVSTPEFDRKHSSTFANNGLATCVGRAVIRELSKNDGAALKHVKTISALVDDCCAQLTLRYPDIFSWRGAGLMRAFQFHDVQADANYIVTYLQNSGSLAWLICSYLLNRHQMLVMPLLSDKCSIRFEPPLNSSAEDIADFFIALEQVCILINNGRYDILMAGLIEKPYSELPGLEQAFPAVVAQQTAATQYAGQEKKRGKTFAFLMHFTVVDDCVRMLPQCFHRNFTEAENRHLSSLIMEVGAVDTSPGVALKFCVSNAHAFANGMMIMSPIAPRDMMDLPAAEKENLIKDYIAVARREGAEFLGLGAYTSVITRGGEKMLDDIAGLSFTTGNSLTAIATTETVLEASGRDLIGAVISVIGARGAVGKLMVSELAHWGDNIILMGRPGTEKHLLQELLPSLCQLAFSAEQQAQPGSVIDNIQGYVHRAMPELSEYIGAGKAVPAAGVAAVVDRILADDVVNSLGLSTCDCYKTALEQSDYVVSATSEGKPFLNTDFLKEGAIAIDTARPFDFIVQPGQRVQVLEGGLVLQPETLSYGDCNMVGLPPGVNLACLSETIALAIEGCEGRFSVGKSIEYAQARYVTDIARKQGFLPLGYQAPAPAVQQATVPETSANEEQLAELS</sequence>
<dbReference type="EMBL" id="FNRM01000003">
    <property type="protein sequence ID" value="SEA40224.1"/>
    <property type="molecule type" value="Genomic_DNA"/>
</dbReference>
<dbReference type="InterPro" id="IPR050103">
    <property type="entry name" value="Class-III_PLP-dep_AT"/>
</dbReference>
<protein>
    <submittedName>
        <fullName evidence="5">Acetylornithine/succinyldiaminopimelate/putrescine aminotransferase</fullName>
    </submittedName>
</protein>
<dbReference type="PROSITE" id="PS00600">
    <property type="entry name" value="AA_TRANSFER_CLASS_3"/>
    <property type="match status" value="1"/>
</dbReference>
<dbReference type="InterPro" id="IPR005814">
    <property type="entry name" value="Aminotrans_3"/>
</dbReference>
<evidence type="ECO:0000256" key="4">
    <source>
        <dbReference type="ARBA" id="ARBA00022898"/>
    </source>
</evidence>
<evidence type="ECO:0000256" key="3">
    <source>
        <dbReference type="ARBA" id="ARBA00022679"/>
    </source>
</evidence>
<keyword evidence="2 5" id="KW-0032">Aminotransferase</keyword>
<dbReference type="InterPro" id="IPR015421">
    <property type="entry name" value="PyrdxlP-dep_Trfase_major"/>
</dbReference>
<dbReference type="InterPro" id="IPR015424">
    <property type="entry name" value="PyrdxlP-dep_Trfase"/>
</dbReference>
<dbReference type="OrthoDB" id="9801052at2"/>
<dbReference type="FunFam" id="3.40.640.10:FF:000004">
    <property type="entry name" value="Acetylornithine aminotransferase"/>
    <property type="match status" value="1"/>
</dbReference>
<comment type="cofactor">
    <cofactor evidence="1">
        <name>pyridoxal 5'-phosphate</name>
        <dbReference type="ChEBI" id="CHEBI:597326"/>
    </cofactor>
</comment>
<dbReference type="GO" id="GO:0008483">
    <property type="term" value="F:transaminase activity"/>
    <property type="evidence" value="ECO:0007669"/>
    <property type="project" value="UniProtKB-KW"/>
</dbReference>
<dbReference type="GO" id="GO:0042802">
    <property type="term" value="F:identical protein binding"/>
    <property type="evidence" value="ECO:0007669"/>
    <property type="project" value="TreeGrafter"/>
</dbReference>
<keyword evidence="6" id="KW-1185">Reference proteome</keyword>
<dbReference type="InterPro" id="IPR049704">
    <property type="entry name" value="Aminotrans_3_PPA_site"/>
</dbReference>
<dbReference type="SUPFAM" id="SSF53383">
    <property type="entry name" value="PLP-dependent transferases"/>
    <property type="match status" value="1"/>
</dbReference>
<keyword evidence="3 5" id="KW-0808">Transferase</keyword>
<dbReference type="InterPro" id="IPR015422">
    <property type="entry name" value="PyrdxlP-dep_Trfase_small"/>
</dbReference>
<accession>A0A1H4AWK1</accession>
<dbReference type="SUPFAM" id="SSF51735">
    <property type="entry name" value="NAD(P)-binding Rossmann-fold domains"/>
    <property type="match status" value="1"/>
</dbReference>
<dbReference type="RefSeq" id="WP_091341207.1">
    <property type="nucleotide sequence ID" value="NZ_FNRM01000003.1"/>
</dbReference>
<gene>
    <name evidence="5" type="ORF">SAMN04488051_10357</name>
</gene>
<dbReference type="Proteomes" id="UP000198773">
    <property type="component" value="Unassembled WGS sequence"/>
</dbReference>
<name>A0A1H4AWK1_ALKAM</name>
<reference evidence="5 6" key="1">
    <citation type="submission" date="2016-10" db="EMBL/GenBank/DDBJ databases">
        <authorList>
            <person name="de Groot N.N."/>
        </authorList>
    </citation>
    <scope>NUCLEOTIDE SEQUENCE [LARGE SCALE GENOMIC DNA]</scope>
    <source>
        <strain evidence="5 6">CGMCC 1.3430</strain>
    </source>
</reference>
<evidence type="ECO:0000256" key="1">
    <source>
        <dbReference type="ARBA" id="ARBA00001933"/>
    </source>
</evidence>
<dbReference type="AlphaFoldDB" id="A0A1H4AWK1"/>
<dbReference type="InterPro" id="IPR036291">
    <property type="entry name" value="NAD(P)-bd_dom_sf"/>
</dbReference>
<evidence type="ECO:0000313" key="6">
    <source>
        <dbReference type="Proteomes" id="UP000198773"/>
    </source>
</evidence>
<dbReference type="GO" id="GO:0030170">
    <property type="term" value="F:pyridoxal phosphate binding"/>
    <property type="evidence" value="ECO:0007669"/>
    <property type="project" value="InterPro"/>
</dbReference>
<dbReference type="STRING" id="152573.SAMN04488051_10357"/>
<dbReference type="PANTHER" id="PTHR11986:SF79">
    <property type="entry name" value="ACETYLORNITHINE AMINOTRANSFERASE, MITOCHONDRIAL"/>
    <property type="match status" value="1"/>
</dbReference>
<organism evidence="5 6">
    <name type="scientific">Alkalimonas amylolytica</name>
    <dbReference type="NCBI Taxonomy" id="152573"/>
    <lineage>
        <taxon>Bacteria</taxon>
        <taxon>Pseudomonadati</taxon>
        <taxon>Pseudomonadota</taxon>
        <taxon>Gammaproteobacteria</taxon>
        <taxon>Alkalimonas</taxon>
    </lineage>
</organism>
<dbReference type="Gene3D" id="3.40.640.10">
    <property type="entry name" value="Type I PLP-dependent aspartate aminotransferase-like (Major domain)"/>
    <property type="match status" value="1"/>
</dbReference>
<evidence type="ECO:0000256" key="2">
    <source>
        <dbReference type="ARBA" id="ARBA00022576"/>
    </source>
</evidence>
<evidence type="ECO:0000313" key="5">
    <source>
        <dbReference type="EMBL" id="SEA40224.1"/>
    </source>
</evidence>
<dbReference type="Gene3D" id="3.90.1150.10">
    <property type="entry name" value="Aspartate Aminotransferase, domain 1"/>
    <property type="match status" value="1"/>
</dbReference>
<proteinExistence type="predicted"/>
<dbReference type="Pfam" id="PF00202">
    <property type="entry name" value="Aminotran_3"/>
    <property type="match status" value="1"/>
</dbReference>
<keyword evidence="4" id="KW-0663">Pyridoxal phosphate</keyword>
<dbReference type="PANTHER" id="PTHR11986">
    <property type="entry name" value="AMINOTRANSFERASE CLASS III"/>
    <property type="match status" value="1"/>
</dbReference>